<protein>
    <recommendedName>
        <fullName evidence="3">F-box domain-containing protein</fullName>
    </recommendedName>
</protein>
<dbReference type="SUPFAM" id="SSF52047">
    <property type="entry name" value="RNI-like"/>
    <property type="match status" value="1"/>
</dbReference>
<gene>
    <name evidence="1" type="ORF">OH76DRAFT_1345341</name>
</gene>
<dbReference type="OrthoDB" id="3208561at2759"/>
<evidence type="ECO:0008006" key="3">
    <source>
        <dbReference type="Google" id="ProtNLM"/>
    </source>
</evidence>
<name>A0A371DJ00_9APHY</name>
<proteinExistence type="predicted"/>
<dbReference type="Gene3D" id="3.80.10.10">
    <property type="entry name" value="Ribonuclease Inhibitor"/>
    <property type="match status" value="1"/>
</dbReference>
<dbReference type="AlphaFoldDB" id="A0A371DJ00"/>
<organism evidence="1 2">
    <name type="scientific">Lentinus brumalis</name>
    <dbReference type="NCBI Taxonomy" id="2498619"/>
    <lineage>
        <taxon>Eukaryota</taxon>
        <taxon>Fungi</taxon>
        <taxon>Dikarya</taxon>
        <taxon>Basidiomycota</taxon>
        <taxon>Agaricomycotina</taxon>
        <taxon>Agaricomycetes</taxon>
        <taxon>Polyporales</taxon>
        <taxon>Polyporaceae</taxon>
        <taxon>Lentinus</taxon>
    </lineage>
</organism>
<sequence length="403" mass="46051">MLNSFPVLTEIIFNNTFVSPWEVLKCCLSHPSITSIVIQYAHVFAVHEPPSGEEIARIPLPLSTFLYVLTVWREHRLHYLGVPRTDHFAREAKWLAALVPNLAGTVKHLDLPMETIPLRHMSELSWPELRTLSIRGRYLSEAQVDSLPSFLSTLPQLQKLSVLISRRKPLSRPPALGRIASPSAKLSGLRALTVAYADPEDAIFSVDTTRLSHLSLRDWPRYYHDHTYDRRLASGWARPILRSAECLSILKRMDMPDLSSLEVVYLADVAGSDDDLLTFITDGFPRLAHLELHRYRADRGEDVDYVHIANLLKRAHSLCAVRLNLDFHDDHGPYCIAAAVREAYWSTFRDQRGPEIVGIMDACPSLEYVELLYHGQDASRWPRFKTLRYPEPRFSDSLDPDLR</sequence>
<keyword evidence="2" id="KW-1185">Reference proteome</keyword>
<reference evidence="1 2" key="1">
    <citation type="journal article" date="2018" name="Biotechnol. Biofuels">
        <title>Integrative visual omics of the white-rot fungus Polyporus brumalis exposes the biotechnological potential of its oxidative enzymes for delignifying raw plant biomass.</title>
        <authorList>
            <person name="Miyauchi S."/>
            <person name="Rancon A."/>
            <person name="Drula E."/>
            <person name="Hage H."/>
            <person name="Chaduli D."/>
            <person name="Favel A."/>
            <person name="Grisel S."/>
            <person name="Henrissat B."/>
            <person name="Herpoel-Gimbert I."/>
            <person name="Ruiz-Duenas F.J."/>
            <person name="Chevret D."/>
            <person name="Hainaut M."/>
            <person name="Lin J."/>
            <person name="Wang M."/>
            <person name="Pangilinan J."/>
            <person name="Lipzen A."/>
            <person name="Lesage-Meessen L."/>
            <person name="Navarro D."/>
            <person name="Riley R."/>
            <person name="Grigoriev I.V."/>
            <person name="Zhou S."/>
            <person name="Raouche S."/>
            <person name="Rosso M.N."/>
        </authorList>
    </citation>
    <scope>NUCLEOTIDE SEQUENCE [LARGE SCALE GENOMIC DNA]</scope>
    <source>
        <strain evidence="1 2">BRFM 1820</strain>
    </source>
</reference>
<accession>A0A371DJ00</accession>
<evidence type="ECO:0000313" key="2">
    <source>
        <dbReference type="Proteomes" id="UP000256964"/>
    </source>
</evidence>
<dbReference type="Proteomes" id="UP000256964">
    <property type="component" value="Unassembled WGS sequence"/>
</dbReference>
<evidence type="ECO:0000313" key="1">
    <source>
        <dbReference type="EMBL" id="RDX52515.1"/>
    </source>
</evidence>
<dbReference type="InterPro" id="IPR032675">
    <property type="entry name" value="LRR_dom_sf"/>
</dbReference>
<dbReference type="EMBL" id="KZ857390">
    <property type="protein sequence ID" value="RDX52515.1"/>
    <property type="molecule type" value="Genomic_DNA"/>
</dbReference>